<dbReference type="Proteomes" id="UP000030764">
    <property type="component" value="Unassembled WGS sequence"/>
</dbReference>
<evidence type="ECO:0000313" key="2">
    <source>
        <dbReference type="Proteomes" id="UP000030764"/>
    </source>
</evidence>
<feature type="non-terminal residue" evidence="1">
    <location>
        <position position="168"/>
    </location>
</feature>
<dbReference type="AlphaFoldDB" id="A0A085M8H2"/>
<accession>A0A085M8H2</accession>
<organism evidence="1 2">
    <name type="scientific">Trichuris suis</name>
    <name type="common">pig whipworm</name>
    <dbReference type="NCBI Taxonomy" id="68888"/>
    <lineage>
        <taxon>Eukaryota</taxon>
        <taxon>Metazoa</taxon>
        <taxon>Ecdysozoa</taxon>
        <taxon>Nematoda</taxon>
        <taxon>Enoplea</taxon>
        <taxon>Dorylaimia</taxon>
        <taxon>Trichinellida</taxon>
        <taxon>Trichuridae</taxon>
        <taxon>Trichuris</taxon>
    </lineage>
</organism>
<sequence length="168" mass="18951">MVKRLVQIMNQENTLNYELSLRYRICSFRQFDHASSGPELGLNDTIRPLCMCVPHVAVLQLSSLTTAYHQRNAVNYCTSLTVRRLLHPTNIGRDIQLSALISSRRASVPPCQSGGRASVHSTDHSSDITTNVKQRVYKQLRSYRDTTGPAFTNTLKTDCKCSKTFVFL</sequence>
<evidence type="ECO:0000313" key="1">
    <source>
        <dbReference type="EMBL" id="KFD53518.1"/>
    </source>
</evidence>
<reference evidence="1 2" key="1">
    <citation type="journal article" date="2014" name="Nat. Genet.">
        <title>Genome and transcriptome of the porcine whipworm Trichuris suis.</title>
        <authorList>
            <person name="Jex A.R."/>
            <person name="Nejsum P."/>
            <person name="Schwarz E.M."/>
            <person name="Hu L."/>
            <person name="Young N.D."/>
            <person name="Hall R.S."/>
            <person name="Korhonen P.K."/>
            <person name="Liao S."/>
            <person name="Thamsborg S."/>
            <person name="Xia J."/>
            <person name="Xu P."/>
            <person name="Wang S."/>
            <person name="Scheerlinck J.P."/>
            <person name="Hofmann A."/>
            <person name="Sternberg P.W."/>
            <person name="Wang J."/>
            <person name="Gasser R.B."/>
        </authorList>
    </citation>
    <scope>NUCLEOTIDE SEQUENCE [LARGE SCALE GENOMIC DNA]</scope>
    <source>
        <strain evidence="1">DCEP-RM93M</strain>
    </source>
</reference>
<dbReference type="EMBL" id="KL363216">
    <property type="protein sequence ID" value="KFD53518.1"/>
    <property type="molecule type" value="Genomic_DNA"/>
</dbReference>
<gene>
    <name evidence="1" type="ORF">M513_05624</name>
</gene>
<proteinExistence type="predicted"/>
<name>A0A085M8H2_9BILA</name>
<keyword evidence="2" id="KW-1185">Reference proteome</keyword>
<protein>
    <submittedName>
        <fullName evidence="1">Uncharacterized protein</fullName>
    </submittedName>
</protein>